<gene>
    <name evidence="1" type="ORF">KQP761_LOCUS13562</name>
</gene>
<evidence type="ECO:0000313" key="2">
    <source>
        <dbReference type="Proteomes" id="UP000663834"/>
    </source>
</evidence>
<name>A0A815RS52_9BILA</name>
<dbReference type="OrthoDB" id="9977121at2759"/>
<protein>
    <submittedName>
        <fullName evidence="1">Uncharacterized protein</fullName>
    </submittedName>
</protein>
<dbReference type="EMBL" id="CAJNOW010006304">
    <property type="protein sequence ID" value="CAF1480836.1"/>
    <property type="molecule type" value="Genomic_DNA"/>
</dbReference>
<dbReference type="Proteomes" id="UP000663834">
    <property type="component" value="Unassembled WGS sequence"/>
</dbReference>
<reference evidence="1" key="1">
    <citation type="submission" date="2021-02" db="EMBL/GenBank/DDBJ databases">
        <authorList>
            <person name="Nowell W R."/>
        </authorList>
    </citation>
    <scope>NUCLEOTIDE SEQUENCE</scope>
</reference>
<accession>A0A815RS52</accession>
<proteinExistence type="predicted"/>
<dbReference type="AlphaFoldDB" id="A0A815RS52"/>
<comment type="caution">
    <text evidence="1">The sequence shown here is derived from an EMBL/GenBank/DDBJ whole genome shotgun (WGS) entry which is preliminary data.</text>
</comment>
<evidence type="ECO:0000313" key="1">
    <source>
        <dbReference type="EMBL" id="CAF1480836.1"/>
    </source>
</evidence>
<organism evidence="1 2">
    <name type="scientific">Rotaria magnacalcarata</name>
    <dbReference type="NCBI Taxonomy" id="392030"/>
    <lineage>
        <taxon>Eukaryota</taxon>
        <taxon>Metazoa</taxon>
        <taxon>Spiralia</taxon>
        <taxon>Gnathifera</taxon>
        <taxon>Rotifera</taxon>
        <taxon>Eurotatoria</taxon>
        <taxon>Bdelloidea</taxon>
        <taxon>Philodinida</taxon>
        <taxon>Philodinidae</taxon>
        <taxon>Rotaria</taxon>
    </lineage>
</organism>
<sequence>MYVCYESKFLSIVSLCLPLIYFSFKCFSRTKHNTMGTCYSKRSACYDLTQNHHAITMCTLKSPGTPPATLRRFSSLRHSVKSFSSMAYQRRSFRTRPMTGIKQSPKTKHLCIIKYNESKEALV</sequence>